<evidence type="ECO:0000313" key="5">
    <source>
        <dbReference type="Proteomes" id="UP000593594"/>
    </source>
</evidence>
<dbReference type="RefSeq" id="WP_213164211.1">
    <property type="nucleotide sequence ID" value="NZ_CP058214.1"/>
</dbReference>
<dbReference type="CDD" id="cd00118">
    <property type="entry name" value="LysM"/>
    <property type="match status" value="1"/>
</dbReference>
<name>A0A7S8C426_9HYPH</name>
<dbReference type="Proteomes" id="UP000593594">
    <property type="component" value="Chromosome"/>
</dbReference>
<evidence type="ECO:0000259" key="3">
    <source>
        <dbReference type="PROSITE" id="PS51782"/>
    </source>
</evidence>
<feature type="coiled-coil region" evidence="1">
    <location>
        <begin position="445"/>
        <end position="481"/>
    </location>
</feature>
<evidence type="ECO:0000256" key="2">
    <source>
        <dbReference type="SAM" id="MobiDB-lite"/>
    </source>
</evidence>
<feature type="region of interest" description="Disordered" evidence="2">
    <location>
        <begin position="1431"/>
        <end position="1479"/>
    </location>
</feature>
<dbReference type="Gene3D" id="3.10.350.10">
    <property type="entry name" value="LysM domain"/>
    <property type="match status" value="1"/>
</dbReference>
<dbReference type="InterPro" id="IPR031962">
    <property type="entry name" value="DUF4781"/>
</dbReference>
<keyword evidence="5" id="KW-1185">Reference proteome</keyword>
<dbReference type="Pfam" id="PF16013">
    <property type="entry name" value="DUF4781"/>
    <property type="match status" value="1"/>
</dbReference>
<evidence type="ECO:0000256" key="1">
    <source>
        <dbReference type="SAM" id="Coils"/>
    </source>
</evidence>
<dbReference type="SMART" id="SM00257">
    <property type="entry name" value="LysM"/>
    <property type="match status" value="1"/>
</dbReference>
<dbReference type="KEGG" id="kmn:HW532_09890"/>
<feature type="region of interest" description="Disordered" evidence="2">
    <location>
        <begin position="145"/>
        <end position="184"/>
    </location>
</feature>
<feature type="domain" description="LysM" evidence="3">
    <location>
        <begin position="1552"/>
        <end position="1598"/>
    </location>
</feature>
<feature type="region of interest" description="Disordered" evidence="2">
    <location>
        <begin position="97"/>
        <end position="125"/>
    </location>
</feature>
<dbReference type="InterPro" id="IPR036779">
    <property type="entry name" value="LysM_dom_sf"/>
</dbReference>
<keyword evidence="1" id="KW-0175">Coiled coil</keyword>
<feature type="region of interest" description="Disordered" evidence="2">
    <location>
        <begin position="610"/>
        <end position="629"/>
    </location>
</feature>
<organism evidence="4 5">
    <name type="scientific">Kaustia mangrovi</name>
    <dbReference type="NCBI Taxonomy" id="2593653"/>
    <lineage>
        <taxon>Bacteria</taxon>
        <taxon>Pseudomonadati</taxon>
        <taxon>Pseudomonadota</taxon>
        <taxon>Alphaproteobacteria</taxon>
        <taxon>Hyphomicrobiales</taxon>
        <taxon>Parvibaculaceae</taxon>
        <taxon>Kaustia</taxon>
    </lineage>
</organism>
<dbReference type="EMBL" id="CP058214">
    <property type="protein sequence ID" value="QPC42971.1"/>
    <property type="molecule type" value="Genomic_DNA"/>
</dbReference>
<gene>
    <name evidence="4" type="ORF">HW532_09890</name>
</gene>
<proteinExistence type="predicted"/>
<feature type="region of interest" description="Disordered" evidence="2">
    <location>
        <begin position="1"/>
        <end position="54"/>
    </location>
</feature>
<sequence length="1614" mass="172661">MLIAGGGGGSVSPQYPTETTPPPQETGPVIDPSDRKHYQASQGIAETGLDQSAGDLQDAENELAQLREDGASDSEIAEQLQVVVDLREEVGDAAEQAVSLEMDLENDPDQRVSAGENKTSDLAADVPEAAKPYVIDGGQRAIVAKTAPPPTQEDPTVCTATPGLEDTPLSDEPPPLTVDSDVEEAVRPVVEEAEGQSGEDAEMTAAAGNQILWSEQAGQNEDIAEALEQNATDALATYGENSTQYQLARARADAAWARTEAADWQAAQSGTQLVVDQLGEDGGSATWSAQANINEALAPLGLEWTPPEATGTLEDAQERLETIEGIATGANQAANGRTMASHELDQWVDGLPALAELQQTVDAHGQPQYVDPETHDGLAERFDEEAETADLAIAQAQSDTHLAQANVYTTQADLAVLDVRTDSAQLTLDHTEEGSEAHEAAETMLDQAEELRPTAESNLEIATAQRNLAVAKADFAELQRQRVDIERGAAMDQRERLPHLFELDYVDGGGDYHGDLRGIEFEVRDGQLYQVNDYENGEMDYQLTWEDPDILRDDATEARQRSQDWATLYPEYRAAETAVLQAESALDGRRIDQLDTEIARLEEDYRAAVRDHGEGATEPPDNIDDLPEDEAPVEVDGRWVHPDVAAADAALDAARDRRDQVGLHLDYVDFMLSQPVEAREDPEELEALYYTENEERLQQTFNSYGDNEAFGSPRTLTVGNELDGAIAGTLGAASGQDGAIAPISEEIRSVTGTTEGDTVEVTAIPLVYVDSEVGRQDSALFRVQGEDGTEYLVDDTGSRYTSLEDYQNHNYLAESGTIYLPDDLTMTRNGDGDIAFNSHQAHVKTFQERYVDPVMTGVATVATIASFTPLAPVAVPIAVGSGTYVGAVRPVQRLSDMNSHGRSILSEEGAWEMATVATAVLPMAASATRFVGLARTGGLTAMQAARGSIGALRWSDASIGRFQLQATSFAPRINQALATDNGFLATARGLDVTAMGIGAPLVGKTGWDLAVHWEDMSGFDRLNTVMSFATGVYGTGMGYLGWRATSNARNTAGPVRTFSGSEVRALTGDDFATMSVAEWRAIKPSHLAQVKRDTMATIPEILFANLTYDQTAALRPSQMRGLGEAQLQAIRPANMPAIPPGRLTYLTPDQVAAFTRRQLKALTPDQVRKFTPDQMARHTAWELSGFSVAQKAALRPIQTSKLSTFQSFSLRAGRWMSPRLTIDAPVLTGTTLLMLIPDNPVWSGIGAAASGLRGLSMAVDAWKVPATDSRLGRGLRLLNLGTFIPNIAQGTRGILSSAASGTGTFLGQTGGVMSQMGNYAYARKAGLTSLTGRAAFPLTDKVALPLYTFGSAFYTAEAFPSIAGTAAGSLFTIGSGYLGWRALWGPYKPQAPAGASTPLRERITLGVAFGGGLALFSAMGFADVFASETKQVETGGGSGDDGKSGDDSDASQGDEQGAPGAPQWPDSFDGLDDPSDLPLLVQDGERTLAGADPSDFASALRVLQPGEPVELVWLGDGRGFEWRGVDGPNAEAFGSTDPTGRVNADLENEGYPWVVVVPGDTIRRIATSRNADVVETVMLNMDHILQPDIIYPGDRIYLPESATDRSHGRPFSYA</sequence>
<protein>
    <submittedName>
        <fullName evidence="4">DUF4781 domain-containing protein</fullName>
    </submittedName>
</protein>
<dbReference type="InterPro" id="IPR018392">
    <property type="entry name" value="LysM"/>
</dbReference>
<evidence type="ECO:0000313" key="4">
    <source>
        <dbReference type="EMBL" id="QPC42971.1"/>
    </source>
</evidence>
<feature type="compositionally biased region" description="Gly residues" evidence="2">
    <location>
        <begin position="1"/>
        <end position="10"/>
    </location>
</feature>
<accession>A0A7S8C426</accession>
<reference evidence="4 5" key="1">
    <citation type="submission" date="2020-06" db="EMBL/GenBank/DDBJ databases">
        <title>Genome sequence of 2 isolates from Red Sea Mangroves.</title>
        <authorList>
            <person name="Sefrji F."/>
            <person name="Michoud G."/>
            <person name="Merlino G."/>
            <person name="Daffonchio D."/>
        </authorList>
    </citation>
    <scope>NUCLEOTIDE SEQUENCE [LARGE SCALE GENOMIC DNA]</scope>
    <source>
        <strain evidence="4 5">R1DC25</strain>
    </source>
</reference>
<dbReference type="PROSITE" id="PS51782">
    <property type="entry name" value="LYSM"/>
    <property type="match status" value="1"/>
</dbReference>